<dbReference type="Gene3D" id="3.50.50.60">
    <property type="entry name" value="FAD/NAD(P)-binding domain"/>
    <property type="match status" value="1"/>
</dbReference>
<dbReference type="EMBL" id="JAWJBA010000006">
    <property type="protein sequence ID" value="MDV2686067.1"/>
    <property type="molecule type" value="Genomic_DNA"/>
</dbReference>
<proteinExistence type="predicted"/>
<comment type="caution">
    <text evidence="2">The sequence shown here is derived from an EMBL/GenBank/DDBJ whole genome shotgun (WGS) entry which is preliminary data.</text>
</comment>
<accession>A0ABU3XDV5</accession>
<dbReference type="PANTHER" id="PTHR10742:SF410">
    <property type="entry name" value="LYSINE-SPECIFIC HISTONE DEMETHYLASE 2"/>
    <property type="match status" value="1"/>
</dbReference>
<sequence>MLDQETNKTVFHDTYQKSVTVIGAGISGLRAAGILHKEGFQVKLLEASDYIGGRLKTNRSLSNYAFDEGGCWIHTPIGNPLTEMAQKLGVETVVTDDNWIIVYDENGEKIPNEKFEREKEHFNSVLKNVSRFGEVGTSFEHIYKREYAEDMSLIQQFLFSTYLTSETGDLNQLSSKYYDIEESFEGTDTIVKDGYDLLISYLAEGLDIELDQRVRSIDYTAAKVRVKTDTKEYTSDYVIVTVPLGVLKKGSISFTPSLPKGKQEAIKKIGVNQVNKFFVEWEKSFWDPTQFIGYTNAEKHKFNYFLNVKIVKPTVNGLITFAFGKEASRLENKEDHEVIEEIMKSLRVMYGYNIPMPKNILRSKWVHNENTFGSYSYASLETRPEDFDRMAKSIDGKLFFAGEHTIKEYFSSVHGAYLSGFREANKILSLTKGK</sequence>
<feature type="domain" description="Amine oxidase" evidence="1">
    <location>
        <begin position="26"/>
        <end position="148"/>
    </location>
</feature>
<protein>
    <submittedName>
        <fullName evidence="2">FAD-dependent oxidoreductase</fullName>
    </submittedName>
</protein>
<dbReference type="PANTHER" id="PTHR10742">
    <property type="entry name" value="FLAVIN MONOAMINE OXIDASE"/>
    <property type="match status" value="1"/>
</dbReference>
<dbReference type="RefSeq" id="WP_317123237.1">
    <property type="nucleotide sequence ID" value="NZ_JAWJBA010000006.1"/>
</dbReference>
<reference evidence="2 3" key="1">
    <citation type="submission" date="2023-10" db="EMBL/GenBank/DDBJ databases">
        <title>Screening of Alkalihalobacillus lindianensis BZ-TG-R113 and Its Alleviation of Salt Stress on Rapeseed Growth.</title>
        <authorList>
            <person name="Zhao B."/>
            <person name="Guo T."/>
        </authorList>
    </citation>
    <scope>NUCLEOTIDE SEQUENCE [LARGE SCALE GENOMIC DNA]</scope>
    <source>
        <strain evidence="2 3">BZ-TG-R113</strain>
    </source>
</reference>
<evidence type="ECO:0000313" key="2">
    <source>
        <dbReference type="EMBL" id="MDV2686067.1"/>
    </source>
</evidence>
<dbReference type="InterPro" id="IPR036188">
    <property type="entry name" value="FAD/NAD-bd_sf"/>
</dbReference>
<gene>
    <name evidence="2" type="ORF">RYX56_16995</name>
</gene>
<evidence type="ECO:0000313" key="3">
    <source>
        <dbReference type="Proteomes" id="UP001287282"/>
    </source>
</evidence>
<name>A0ABU3XDV5_9BACI</name>
<dbReference type="InterPro" id="IPR050281">
    <property type="entry name" value="Flavin_monoamine_oxidase"/>
</dbReference>
<dbReference type="SUPFAM" id="SSF54373">
    <property type="entry name" value="FAD-linked reductases, C-terminal domain"/>
    <property type="match status" value="1"/>
</dbReference>
<dbReference type="Proteomes" id="UP001287282">
    <property type="component" value="Unassembled WGS sequence"/>
</dbReference>
<keyword evidence="3" id="KW-1185">Reference proteome</keyword>
<dbReference type="SUPFAM" id="SSF51905">
    <property type="entry name" value="FAD/NAD(P)-binding domain"/>
    <property type="match status" value="1"/>
</dbReference>
<dbReference type="Pfam" id="PF01593">
    <property type="entry name" value="Amino_oxidase"/>
    <property type="match status" value="2"/>
</dbReference>
<dbReference type="Gene3D" id="3.90.660.10">
    <property type="match status" value="1"/>
</dbReference>
<evidence type="ECO:0000259" key="1">
    <source>
        <dbReference type="Pfam" id="PF01593"/>
    </source>
</evidence>
<feature type="domain" description="Amine oxidase" evidence="1">
    <location>
        <begin position="183"/>
        <end position="428"/>
    </location>
</feature>
<organism evidence="2 3">
    <name type="scientific">Alkalihalophilus lindianensis</name>
    <dbReference type="NCBI Taxonomy" id="1630542"/>
    <lineage>
        <taxon>Bacteria</taxon>
        <taxon>Bacillati</taxon>
        <taxon>Bacillota</taxon>
        <taxon>Bacilli</taxon>
        <taxon>Bacillales</taxon>
        <taxon>Bacillaceae</taxon>
        <taxon>Alkalihalophilus</taxon>
    </lineage>
</organism>
<dbReference type="InterPro" id="IPR002937">
    <property type="entry name" value="Amino_oxidase"/>
</dbReference>